<accession>A0ABN9TNI5</accession>
<reference evidence="2" key="1">
    <citation type="submission" date="2023-10" db="EMBL/GenBank/DDBJ databases">
        <authorList>
            <person name="Chen Y."/>
            <person name="Shah S."/>
            <person name="Dougan E. K."/>
            <person name="Thang M."/>
            <person name="Chan C."/>
        </authorList>
    </citation>
    <scope>NUCLEOTIDE SEQUENCE [LARGE SCALE GENOMIC DNA]</scope>
</reference>
<evidence type="ECO:0000259" key="1">
    <source>
        <dbReference type="Pfam" id="PF00188"/>
    </source>
</evidence>
<comment type="caution">
    <text evidence="2">The sequence shown here is derived from an EMBL/GenBank/DDBJ whole genome shotgun (WGS) entry which is preliminary data.</text>
</comment>
<dbReference type="Proteomes" id="UP001189429">
    <property type="component" value="Unassembled WGS sequence"/>
</dbReference>
<dbReference type="EMBL" id="CAUYUJ010014915">
    <property type="protein sequence ID" value="CAK0847597.1"/>
    <property type="molecule type" value="Genomic_DNA"/>
</dbReference>
<dbReference type="SUPFAM" id="SSF55797">
    <property type="entry name" value="PR-1-like"/>
    <property type="match status" value="1"/>
</dbReference>
<evidence type="ECO:0000313" key="3">
    <source>
        <dbReference type="Proteomes" id="UP001189429"/>
    </source>
</evidence>
<sequence>MLDKMNQLRMERGLSPLCYNEKLNKAAQLHADDIRERDFMSHVGSDGSKPEDRIANVGYDAHSMGENLFGGEHVTVSDVIFHWSHQWASMYNFYFHSFSHFGFARSGPVWVGLFALPQGKEACIQAGGGADGHCGLCRDFVPAGESSWHDSDGETCAWYAIGSHCADHGHLYKNFGHTADTACCACGRVEGGGCMDLVPDGWKVWYDSHHNQCDYYGREGSVDLCQRCGGHFLNGGLTARMACCVCGGGRALSEEPTSDFLAPPPALQWFGLPRRCQDSAECHSTLFCCPRHHVCMHPVTLSVFGSNCDKVDQSNYA</sequence>
<dbReference type="Pfam" id="PF00188">
    <property type="entry name" value="CAP"/>
    <property type="match status" value="1"/>
</dbReference>
<evidence type="ECO:0000313" key="2">
    <source>
        <dbReference type="EMBL" id="CAK0847597.1"/>
    </source>
</evidence>
<name>A0ABN9TNI5_9DINO</name>
<dbReference type="PANTHER" id="PTHR31157:SF1">
    <property type="entry name" value="SCP DOMAIN-CONTAINING PROTEIN"/>
    <property type="match status" value="1"/>
</dbReference>
<feature type="domain" description="SCP" evidence="1">
    <location>
        <begin position="2"/>
        <end position="83"/>
    </location>
</feature>
<proteinExistence type="predicted"/>
<protein>
    <recommendedName>
        <fullName evidence="1">SCP domain-containing protein</fullName>
    </recommendedName>
</protein>
<gene>
    <name evidence="2" type="ORF">PCOR1329_LOCUS40765</name>
</gene>
<dbReference type="InterPro" id="IPR035940">
    <property type="entry name" value="CAP_sf"/>
</dbReference>
<keyword evidence="3" id="KW-1185">Reference proteome</keyword>
<dbReference type="CDD" id="cd05379">
    <property type="entry name" value="CAP_bacterial"/>
    <property type="match status" value="1"/>
</dbReference>
<dbReference type="Gene3D" id="3.40.33.10">
    <property type="entry name" value="CAP"/>
    <property type="match status" value="1"/>
</dbReference>
<dbReference type="PANTHER" id="PTHR31157">
    <property type="entry name" value="SCP DOMAIN-CONTAINING PROTEIN"/>
    <property type="match status" value="1"/>
</dbReference>
<organism evidence="2 3">
    <name type="scientific">Prorocentrum cordatum</name>
    <dbReference type="NCBI Taxonomy" id="2364126"/>
    <lineage>
        <taxon>Eukaryota</taxon>
        <taxon>Sar</taxon>
        <taxon>Alveolata</taxon>
        <taxon>Dinophyceae</taxon>
        <taxon>Prorocentrales</taxon>
        <taxon>Prorocentraceae</taxon>
        <taxon>Prorocentrum</taxon>
    </lineage>
</organism>
<dbReference type="InterPro" id="IPR014044">
    <property type="entry name" value="CAP_dom"/>
</dbReference>